<dbReference type="GeneID" id="77802740"/>
<evidence type="ECO:0000313" key="3">
    <source>
        <dbReference type="Proteomes" id="UP001164743"/>
    </source>
</evidence>
<organism evidence="2 3">
    <name type="scientific">Puccinia triticina</name>
    <dbReference type="NCBI Taxonomy" id="208348"/>
    <lineage>
        <taxon>Eukaryota</taxon>
        <taxon>Fungi</taxon>
        <taxon>Dikarya</taxon>
        <taxon>Basidiomycota</taxon>
        <taxon>Pucciniomycotina</taxon>
        <taxon>Pucciniomycetes</taxon>
        <taxon>Pucciniales</taxon>
        <taxon>Pucciniaceae</taxon>
        <taxon>Puccinia</taxon>
    </lineage>
</organism>
<name>A0ABY7D5S1_9BASI</name>
<reference evidence="2" key="1">
    <citation type="submission" date="2022-10" db="EMBL/GenBank/DDBJ databases">
        <title>Puccinia triticina Genome sequencing and assembly.</title>
        <authorList>
            <person name="Li C."/>
        </authorList>
    </citation>
    <scope>NUCLEOTIDE SEQUENCE</scope>
    <source>
        <strain evidence="2">Pt15</strain>
    </source>
</reference>
<dbReference type="RefSeq" id="XP_053025822.1">
    <property type="nucleotide sequence ID" value="XM_053161845.1"/>
</dbReference>
<dbReference type="EMBL" id="CP110432">
    <property type="protein sequence ID" value="WAQ90267.1"/>
    <property type="molecule type" value="Genomic_DNA"/>
</dbReference>
<keyword evidence="3" id="KW-1185">Reference proteome</keyword>
<feature type="compositionally biased region" description="Basic and acidic residues" evidence="1">
    <location>
        <begin position="182"/>
        <end position="195"/>
    </location>
</feature>
<evidence type="ECO:0000313" key="2">
    <source>
        <dbReference type="EMBL" id="WAQ90267.1"/>
    </source>
</evidence>
<dbReference type="Proteomes" id="UP001164743">
    <property type="component" value="Chromosome 12A"/>
</dbReference>
<sequence length="209" mass="22582">MASPPKILPQASVSVTPALSSPRVLQLLGGQLDVGQAPQMTNGSCTLTLALPTQHNTLHSSSFSTFKVPRRSEFGSLSSFGSTTQNNCFFQLGGFLVEVRLTQYGLLIPKHLAANNLQGHRRTCDLISINIAVFLFSQSFLLPFFDHLSLITPTEYWSRLAVLLTTSSNTSQTAAEAGTSSELDHAVENARERTRSMPRRASAPTGSST</sequence>
<accession>A0ABY7D5S1</accession>
<evidence type="ECO:0000256" key="1">
    <source>
        <dbReference type="SAM" id="MobiDB-lite"/>
    </source>
</evidence>
<proteinExistence type="predicted"/>
<protein>
    <submittedName>
        <fullName evidence="2">Uncharacterized protein</fullName>
    </submittedName>
</protein>
<gene>
    <name evidence="2" type="ORF">PtA15_12A255</name>
</gene>
<feature type="region of interest" description="Disordered" evidence="1">
    <location>
        <begin position="173"/>
        <end position="209"/>
    </location>
</feature>